<dbReference type="GO" id="GO:0035438">
    <property type="term" value="F:cyclic-di-GMP binding"/>
    <property type="evidence" value="ECO:0007669"/>
    <property type="project" value="InterPro"/>
</dbReference>
<comment type="caution">
    <text evidence="2">The sequence shown here is derived from an EMBL/GenBank/DDBJ whole genome shotgun (WGS) entry which is preliminary data.</text>
</comment>
<sequence length="109" mass="12495">MDERRYYNRVPVSYHANGYDCTINIEGKLYSARLMDISQGGAKLEVGDLYGGDAYKMDGAIIDDYYEQPYLAGKYYTVAWHKDEYIGISFSEPLSRSYDALYDYYAATA</sequence>
<dbReference type="Proteomes" id="UP000494245">
    <property type="component" value="Unassembled WGS sequence"/>
</dbReference>
<protein>
    <recommendedName>
        <fullName evidence="1">PilZ domain-containing protein</fullName>
    </recommendedName>
</protein>
<reference evidence="2 3" key="1">
    <citation type="submission" date="2020-04" db="EMBL/GenBank/DDBJ databases">
        <authorList>
            <consortium name="Desulfovibrio sp. FSS-1 genome sequencing consortium"/>
            <person name="Shimoshige H."/>
            <person name="Kobayashi H."/>
            <person name="Maekawa T."/>
        </authorList>
    </citation>
    <scope>NUCLEOTIDE SEQUENCE [LARGE SCALE GENOMIC DNA]</scope>
    <source>
        <strain evidence="2 3">SIID29052-01</strain>
    </source>
</reference>
<keyword evidence="3" id="KW-1185">Reference proteome</keyword>
<evidence type="ECO:0000313" key="2">
    <source>
        <dbReference type="EMBL" id="GFK95978.1"/>
    </source>
</evidence>
<dbReference type="Pfam" id="PF07238">
    <property type="entry name" value="PilZ"/>
    <property type="match status" value="1"/>
</dbReference>
<dbReference type="Gene3D" id="2.40.10.220">
    <property type="entry name" value="predicted glycosyltransferase like domains"/>
    <property type="match status" value="1"/>
</dbReference>
<dbReference type="AlphaFoldDB" id="A0A6V8M0I7"/>
<proteinExistence type="predicted"/>
<dbReference type="InterPro" id="IPR009875">
    <property type="entry name" value="PilZ_domain"/>
</dbReference>
<dbReference type="SUPFAM" id="SSF141371">
    <property type="entry name" value="PilZ domain-like"/>
    <property type="match status" value="1"/>
</dbReference>
<dbReference type="RefSeq" id="WP_173087115.1">
    <property type="nucleotide sequence ID" value="NZ_BLTE01000028.1"/>
</dbReference>
<reference evidence="2 3" key="2">
    <citation type="submission" date="2020-05" db="EMBL/GenBank/DDBJ databases">
        <title>Draft genome sequence of Desulfovibrio sp. strainFSS-1.</title>
        <authorList>
            <person name="Shimoshige H."/>
            <person name="Kobayashi H."/>
            <person name="Maekawa T."/>
        </authorList>
    </citation>
    <scope>NUCLEOTIDE SEQUENCE [LARGE SCALE GENOMIC DNA]</scope>
    <source>
        <strain evidence="2 3">SIID29052-01</strain>
    </source>
</reference>
<organism evidence="2 3">
    <name type="scientific">Fundidesulfovibrio magnetotacticus</name>
    <dbReference type="NCBI Taxonomy" id="2730080"/>
    <lineage>
        <taxon>Bacteria</taxon>
        <taxon>Pseudomonadati</taxon>
        <taxon>Thermodesulfobacteriota</taxon>
        <taxon>Desulfovibrionia</taxon>
        <taxon>Desulfovibrionales</taxon>
        <taxon>Desulfovibrionaceae</taxon>
        <taxon>Fundidesulfovibrio</taxon>
    </lineage>
</organism>
<evidence type="ECO:0000259" key="1">
    <source>
        <dbReference type="Pfam" id="PF07238"/>
    </source>
</evidence>
<accession>A0A6V8M0I7</accession>
<gene>
    <name evidence="2" type="ORF">NNJEOMEG_03852</name>
</gene>
<name>A0A6V8M0I7_9BACT</name>
<evidence type="ECO:0000313" key="3">
    <source>
        <dbReference type="Proteomes" id="UP000494245"/>
    </source>
</evidence>
<feature type="domain" description="PilZ" evidence="1">
    <location>
        <begin position="3"/>
        <end position="101"/>
    </location>
</feature>
<dbReference type="EMBL" id="BLTE01000028">
    <property type="protein sequence ID" value="GFK95978.1"/>
    <property type="molecule type" value="Genomic_DNA"/>
</dbReference>